<evidence type="ECO:0000256" key="3">
    <source>
        <dbReference type="ARBA" id="ARBA00022764"/>
    </source>
</evidence>
<keyword evidence="6" id="KW-1185">Reference proteome</keyword>
<proteinExistence type="predicted"/>
<dbReference type="PANTHER" id="PTHR33376">
    <property type="match status" value="1"/>
</dbReference>
<gene>
    <name evidence="5" type="ORF">H0485_12380</name>
</gene>
<evidence type="ECO:0000313" key="5">
    <source>
        <dbReference type="EMBL" id="MCB5410791.1"/>
    </source>
</evidence>
<evidence type="ECO:0000313" key="6">
    <source>
        <dbReference type="Proteomes" id="UP001198571"/>
    </source>
</evidence>
<dbReference type="Gene3D" id="3.40.190.170">
    <property type="entry name" value="Bacterial extracellular solute-binding protein, family 7"/>
    <property type="match status" value="1"/>
</dbReference>
<dbReference type="InterPro" id="IPR018389">
    <property type="entry name" value="DctP_fam"/>
</dbReference>
<evidence type="ECO:0000256" key="4">
    <source>
        <dbReference type="SAM" id="SignalP"/>
    </source>
</evidence>
<evidence type="ECO:0000256" key="1">
    <source>
        <dbReference type="ARBA" id="ARBA00004418"/>
    </source>
</evidence>
<organism evidence="5 6">
    <name type="scientific">Pseudogemmobacter faecipullorum</name>
    <dbReference type="NCBI Taxonomy" id="2755041"/>
    <lineage>
        <taxon>Bacteria</taxon>
        <taxon>Pseudomonadati</taxon>
        <taxon>Pseudomonadota</taxon>
        <taxon>Alphaproteobacteria</taxon>
        <taxon>Rhodobacterales</taxon>
        <taxon>Paracoccaceae</taxon>
        <taxon>Pseudogemmobacter</taxon>
    </lineage>
</organism>
<protein>
    <submittedName>
        <fullName evidence="5">DctP family TRAP transporter solute-binding subunit</fullName>
    </submittedName>
</protein>
<dbReference type="InterPro" id="IPR004682">
    <property type="entry name" value="TRAP_DctP"/>
</dbReference>
<comment type="subcellular location">
    <subcellularLocation>
        <location evidence="1">Periplasm</location>
    </subcellularLocation>
</comment>
<dbReference type="PANTHER" id="PTHR33376:SF2">
    <property type="entry name" value="DICARBOXYLATE-BINDING PERIPLASMIC PROTEIN"/>
    <property type="match status" value="1"/>
</dbReference>
<dbReference type="NCBIfam" id="TIGR00787">
    <property type="entry name" value="dctP"/>
    <property type="match status" value="1"/>
</dbReference>
<keyword evidence="3" id="KW-0574">Periplasm</keyword>
<comment type="caution">
    <text evidence="5">The sequence shown here is derived from an EMBL/GenBank/DDBJ whole genome shotgun (WGS) entry which is preliminary data.</text>
</comment>
<feature type="chain" id="PRO_5047134498" evidence="4">
    <location>
        <begin position="25"/>
        <end position="323"/>
    </location>
</feature>
<sequence length="323" mass="35438">MNFSYLTSAAVLAVATFGAGSLSAETVVNIGHGVQTGHPTHLGLLKLAELVKERSNGEITINVYPDRQLGEEREMVEGLQLGSVEMTVVSSGPVVNFLPEAGVLDLPFLFENSEHAYRVFDGEIGKDLLTRFDDIDMVGLAIWENGWRHISAKKPITTPADLAGVKLRTMQNPVHIRAFEKLGASPVPMAWGEVFTSLGQGVIDGQENPITIFYTNSLWEVQSDITLSGHVYGPHMFLASKSVWESWPEEVRQAILEALPEATAFQRAESARLEAEQSAKLKENGVKISEIDTAPFREIAQSIYSDFTFDPAVIERIRAAAKN</sequence>
<dbReference type="Proteomes" id="UP001198571">
    <property type="component" value="Unassembled WGS sequence"/>
</dbReference>
<dbReference type="PIRSF" id="PIRSF006470">
    <property type="entry name" value="DctB"/>
    <property type="match status" value="1"/>
</dbReference>
<dbReference type="Pfam" id="PF03480">
    <property type="entry name" value="DctP"/>
    <property type="match status" value="1"/>
</dbReference>
<dbReference type="RefSeq" id="WP_226935994.1">
    <property type="nucleotide sequence ID" value="NZ_JACDXX010000010.1"/>
</dbReference>
<dbReference type="CDD" id="cd13675">
    <property type="entry name" value="PBP2_TRAP_SBP_like_5"/>
    <property type="match status" value="1"/>
</dbReference>
<reference evidence="5 6" key="1">
    <citation type="submission" date="2020-07" db="EMBL/GenBank/DDBJ databases">
        <title>Pseudogemmobacter sp. nov., isolated from poultry manure in Taiwan.</title>
        <authorList>
            <person name="Lin S.-Y."/>
            <person name="Tang Y.-S."/>
            <person name="Young C.-C."/>
        </authorList>
    </citation>
    <scope>NUCLEOTIDE SEQUENCE [LARGE SCALE GENOMIC DNA]</scope>
    <source>
        <strain evidence="5 6">CC-YST710</strain>
    </source>
</reference>
<name>A0ABS8CN12_9RHOB</name>
<dbReference type="NCBIfam" id="NF037995">
    <property type="entry name" value="TRAP_S1"/>
    <property type="match status" value="1"/>
</dbReference>
<evidence type="ECO:0000256" key="2">
    <source>
        <dbReference type="ARBA" id="ARBA00022729"/>
    </source>
</evidence>
<keyword evidence="2 4" id="KW-0732">Signal</keyword>
<accession>A0ABS8CN12</accession>
<dbReference type="InterPro" id="IPR038404">
    <property type="entry name" value="TRAP_DctP_sf"/>
</dbReference>
<dbReference type="EMBL" id="JACDXX010000010">
    <property type="protein sequence ID" value="MCB5410791.1"/>
    <property type="molecule type" value="Genomic_DNA"/>
</dbReference>
<feature type="signal peptide" evidence="4">
    <location>
        <begin position="1"/>
        <end position="24"/>
    </location>
</feature>